<dbReference type="AlphaFoldDB" id="A0A7N4NKM8"/>
<keyword evidence="4" id="KW-1185">Reference proteome</keyword>
<dbReference type="RefSeq" id="XP_031798701.1">
    <property type="nucleotide sequence ID" value="XM_031942841.1"/>
</dbReference>
<dbReference type="Ensembl" id="ENSSHAT00000037075.1">
    <property type="protein sequence ID" value="ENSSHAP00000024565.1"/>
    <property type="gene ID" value="ENSSHAG00000026056.1"/>
</dbReference>
<protein>
    <submittedName>
        <fullName evidence="3">Cilia and flagella associated protein 99</fullName>
    </submittedName>
</protein>
<name>A0A7N4NKM8_SARHA</name>
<evidence type="ECO:0000256" key="2">
    <source>
        <dbReference type="SAM" id="MobiDB-lite"/>
    </source>
</evidence>
<dbReference type="InterPro" id="IPR039341">
    <property type="entry name" value="CFAP99"/>
</dbReference>
<feature type="coiled-coil region" evidence="1">
    <location>
        <begin position="499"/>
        <end position="534"/>
    </location>
</feature>
<keyword evidence="1" id="KW-0175">Coiled coil</keyword>
<dbReference type="GeneTree" id="ENSGT00500000045231"/>
<proteinExistence type="predicted"/>
<dbReference type="GeneID" id="100932650"/>
<evidence type="ECO:0000313" key="3">
    <source>
        <dbReference type="Ensembl" id="ENSSHAP00000024565.1"/>
    </source>
</evidence>
<sequence>MASFNNYIKPIIEQLDKFNPETDSPENVLEKMSATLQALDIKDESFILEVLSGCLEYKKLLEVVVTAFYAHAGKTCLWSDYNLFIVICYLSTFCLDKIGLQPFIKIIKSLDSAKMYKFLHFFFNIINLTTWIKDEWSLIYDASYVKETWIEPLLKWEPEIQTLIEYLKDVIENRLVQDIKYPELTRPKEFNLTVPRPRGILVPDILPGLKKPEPVPQSTYHHPKILKQLSIIKQKNRKKAETLLLEANLNPYSCSINKPKKQEESESNQQPDYKFKVSHRTKSKLPLVFYKPDNVPVKLNAAALYREEALYQHKAEKELQRIDDLLQGYKSFSDFLERQKKLQEKELEEELARTEYLRLMGKLSREEAIIQRQNLIKENKKKAIQKKEMIAKLKSEYTKKCLKEKKKRKKIIEQVTEGHKNVKNVQEQMLKTKHHLAQEVLQEIKQLHEQKLEIDNEDAKRKCERIHELRSIESLPVIKEPFFDFTRDAGHGLMGEMSLVELKERLLLVKQQQKRDEEEKRDQIIREKQAKMDKLLEKTEQIAMCREACGRAAAFKAEEKKKLEFHTPKAVIQDERNLELKKKIQMMMEQRLQQVEIVKAGPRKIRPELVPWLRSKTPLEEQHWKMLEESRIKLYQKLQKNTAAREAEQREQMRISTLSGARPCIVRVYEPEKLQVPTAAARRIEHAEEWLHWVEEGEGEL</sequence>
<reference evidence="3" key="2">
    <citation type="submission" date="2025-08" db="UniProtKB">
        <authorList>
            <consortium name="Ensembl"/>
        </authorList>
    </citation>
    <scope>IDENTIFICATION</scope>
</reference>
<dbReference type="Proteomes" id="UP000007648">
    <property type="component" value="Unassembled WGS sequence"/>
</dbReference>
<evidence type="ECO:0000313" key="4">
    <source>
        <dbReference type="Proteomes" id="UP000007648"/>
    </source>
</evidence>
<gene>
    <name evidence="3" type="primary">CFAP99</name>
</gene>
<dbReference type="KEGG" id="shr:100932650"/>
<dbReference type="RefSeq" id="XP_031798702.1">
    <property type="nucleotide sequence ID" value="XM_031942842.1"/>
</dbReference>
<dbReference type="FunCoup" id="A0A7N4NKM8">
    <property type="interactions" value="18"/>
</dbReference>
<feature type="region of interest" description="Disordered" evidence="2">
    <location>
        <begin position="256"/>
        <end position="276"/>
    </location>
</feature>
<dbReference type="CTD" id="402160"/>
<dbReference type="OrthoDB" id="10262255at2759"/>
<feature type="coiled-coil region" evidence="1">
    <location>
        <begin position="333"/>
        <end position="396"/>
    </location>
</feature>
<dbReference type="InParanoid" id="A0A7N4NKM8"/>
<dbReference type="PANTHER" id="PTHR34649">
    <property type="entry name" value="CILIA- AND FLAGELLA-ASSOCIATED PROTEIN 99"/>
    <property type="match status" value="1"/>
</dbReference>
<reference evidence="3" key="3">
    <citation type="submission" date="2025-09" db="UniProtKB">
        <authorList>
            <consortium name="Ensembl"/>
        </authorList>
    </citation>
    <scope>IDENTIFICATION</scope>
</reference>
<reference evidence="3 4" key="1">
    <citation type="journal article" date="2011" name="Proc. Natl. Acad. Sci. U.S.A.">
        <title>Genetic diversity and population structure of the endangered marsupial Sarcophilus harrisii (Tasmanian devil).</title>
        <authorList>
            <person name="Miller W."/>
            <person name="Hayes V.M."/>
            <person name="Ratan A."/>
            <person name="Petersen D.C."/>
            <person name="Wittekindt N.E."/>
            <person name="Miller J."/>
            <person name="Walenz B."/>
            <person name="Knight J."/>
            <person name="Qi J."/>
            <person name="Zhao F."/>
            <person name="Wang Q."/>
            <person name="Bedoya-Reina O.C."/>
            <person name="Katiyar N."/>
            <person name="Tomsho L.P."/>
            <person name="Kasson L.M."/>
            <person name="Hardie R.A."/>
            <person name="Woodbridge P."/>
            <person name="Tindall E.A."/>
            <person name="Bertelsen M.F."/>
            <person name="Dixon D."/>
            <person name="Pyecroft S."/>
            <person name="Helgen K.M."/>
            <person name="Lesk A.M."/>
            <person name="Pringle T.H."/>
            <person name="Patterson N."/>
            <person name="Zhang Y."/>
            <person name="Kreiss A."/>
            <person name="Woods G.M."/>
            <person name="Jones M.E."/>
            <person name="Schuster S.C."/>
        </authorList>
    </citation>
    <scope>NUCLEOTIDE SEQUENCE [LARGE SCALE GENOMIC DNA]</scope>
</reference>
<dbReference type="PANTHER" id="PTHR34649:SF1">
    <property type="entry name" value="CILIA- AND FLAGELLA-ASSOCIATED PROTEIN 99"/>
    <property type="match status" value="1"/>
</dbReference>
<accession>A0A7N4NKM8</accession>
<evidence type="ECO:0000256" key="1">
    <source>
        <dbReference type="SAM" id="Coils"/>
    </source>
</evidence>
<feature type="coiled-coil region" evidence="1">
    <location>
        <begin position="437"/>
        <end position="469"/>
    </location>
</feature>
<organism evidence="3 4">
    <name type="scientific">Sarcophilus harrisii</name>
    <name type="common">Tasmanian devil</name>
    <name type="synonym">Sarcophilus laniarius</name>
    <dbReference type="NCBI Taxonomy" id="9305"/>
    <lineage>
        <taxon>Eukaryota</taxon>
        <taxon>Metazoa</taxon>
        <taxon>Chordata</taxon>
        <taxon>Craniata</taxon>
        <taxon>Vertebrata</taxon>
        <taxon>Euteleostomi</taxon>
        <taxon>Mammalia</taxon>
        <taxon>Metatheria</taxon>
        <taxon>Dasyuromorphia</taxon>
        <taxon>Dasyuridae</taxon>
        <taxon>Sarcophilus</taxon>
    </lineage>
</organism>